<dbReference type="EMBL" id="BPLQ01002182">
    <property type="protein sequence ID" value="GIX89471.1"/>
    <property type="molecule type" value="Genomic_DNA"/>
</dbReference>
<keyword evidence="2" id="KW-1185">Reference proteome</keyword>
<accession>A0AAV4P123</accession>
<dbReference type="AlphaFoldDB" id="A0AAV4P123"/>
<proteinExistence type="predicted"/>
<reference evidence="1 2" key="1">
    <citation type="submission" date="2021-06" db="EMBL/GenBank/DDBJ databases">
        <title>Caerostris darwini draft genome.</title>
        <authorList>
            <person name="Kono N."/>
            <person name="Arakawa K."/>
        </authorList>
    </citation>
    <scope>NUCLEOTIDE SEQUENCE [LARGE SCALE GENOMIC DNA]</scope>
</reference>
<comment type="caution">
    <text evidence="1">The sequence shown here is derived from an EMBL/GenBank/DDBJ whole genome shotgun (WGS) entry which is preliminary data.</text>
</comment>
<evidence type="ECO:0000313" key="2">
    <source>
        <dbReference type="Proteomes" id="UP001054837"/>
    </source>
</evidence>
<sequence length="108" mass="11423">MSAEVCRDTSCQMLGSFHGTVSAGVANLTACLLGTDCDKASRINSQSDFWLKISTNEQPSLASERFAPFSQEGSPFLAGALEGATAAPHTINEAVGKLSYTQIALYFL</sequence>
<name>A0AAV4P123_9ARAC</name>
<evidence type="ECO:0000313" key="1">
    <source>
        <dbReference type="EMBL" id="GIX89471.1"/>
    </source>
</evidence>
<dbReference type="Proteomes" id="UP001054837">
    <property type="component" value="Unassembled WGS sequence"/>
</dbReference>
<organism evidence="1 2">
    <name type="scientific">Caerostris darwini</name>
    <dbReference type="NCBI Taxonomy" id="1538125"/>
    <lineage>
        <taxon>Eukaryota</taxon>
        <taxon>Metazoa</taxon>
        <taxon>Ecdysozoa</taxon>
        <taxon>Arthropoda</taxon>
        <taxon>Chelicerata</taxon>
        <taxon>Arachnida</taxon>
        <taxon>Araneae</taxon>
        <taxon>Araneomorphae</taxon>
        <taxon>Entelegynae</taxon>
        <taxon>Araneoidea</taxon>
        <taxon>Araneidae</taxon>
        <taxon>Caerostris</taxon>
    </lineage>
</organism>
<protein>
    <submittedName>
        <fullName evidence="1">Uncharacterized protein</fullName>
    </submittedName>
</protein>
<gene>
    <name evidence="1" type="ORF">CDAR_176301</name>
</gene>